<organism evidence="3 4">
    <name type="scientific">Actinocorallia longicatena</name>
    <dbReference type="NCBI Taxonomy" id="111803"/>
    <lineage>
        <taxon>Bacteria</taxon>
        <taxon>Bacillati</taxon>
        <taxon>Actinomycetota</taxon>
        <taxon>Actinomycetes</taxon>
        <taxon>Streptosporangiales</taxon>
        <taxon>Thermomonosporaceae</taxon>
        <taxon>Actinocorallia</taxon>
    </lineage>
</organism>
<protein>
    <submittedName>
        <fullName evidence="3">Helix-turn-helix domain-containing protein</fullName>
    </submittedName>
</protein>
<dbReference type="Pfam" id="PF13556">
    <property type="entry name" value="HTH_30"/>
    <property type="match status" value="1"/>
</dbReference>
<reference evidence="4" key="1">
    <citation type="journal article" date="2019" name="Int. J. Syst. Evol. Microbiol.">
        <title>The Global Catalogue of Microorganisms (GCM) 10K type strain sequencing project: providing services to taxonomists for standard genome sequencing and annotation.</title>
        <authorList>
            <consortium name="The Broad Institute Genomics Platform"/>
            <consortium name="The Broad Institute Genome Sequencing Center for Infectious Disease"/>
            <person name="Wu L."/>
            <person name="Ma J."/>
        </authorList>
    </citation>
    <scope>NUCLEOTIDE SEQUENCE [LARGE SCALE GENOMIC DNA]</scope>
    <source>
        <strain evidence="4">JCM 9377</strain>
    </source>
</reference>
<sequence>MIAEKGCLLLLERLPDHALIPIDELRESIRVSVRAGFDAVNENRRATPGERRMLAGIGAHRASYGMPLQTLVRGFRLVAAYAADVAAQHARDLGVDMSRFTARSRLWHWVMEGLELAAAEHRRVELEMVRADLDQRSSFLRDLLAGSLSGARLAEAAAANGLDPEARYLAFRIPPSAGRLRLEQAANEIGFAAAHQGDIAGLVPRLPLSFRNGPLVALGRIAPLDAAAASFSQAALTLRVARALGMSGAVSIADVPVQAAVLTGGDLTDLVIDRCFGEIPKTGRHREVIENTLRVYLDHDLHVADAARALHIHPNTLRHRLNRFEERSGLSLERLTDLVTVWWTLQHLRITAAEP</sequence>
<name>A0ABP6QHW5_9ACTN</name>
<dbReference type="EMBL" id="BAAAUV010000022">
    <property type="protein sequence ID" value="GAA3232070.1"/>
    <property type="molecule type" value="Genomic_DNA"/>
</dbReference>
<dbReference type="InterPro" id="IPR051448">
    <property type="entry name" value="CdaR-like_regulators"/>
</dbReference>
<evidence type="ECO:0000313" key="4">
    <source>
        <dbReference type="Proteomes" id="UP001501237"/>
    </source>
</evidence>
<evidence type="ECO:0000259" key="2">
    <source>
        <dbReference type="Pfam" id="PF14361"/>
    </source>
</evidence>
<dbReference type="Pfam" id="PF14361">
    <property type="entry name" value="RsbRD_N"/>
    <property type="match status" value="1"/>
</dbReference>
<feature type="domain" description="PucR C-terminal helix-turn-helix" evidence="1">
    <location>
        <begin position="292"/>
        <end position="345"/>
    </location>
</feature>
<dbReference type="InterPro" id="IPR025751">
    <property type="entry name" value="RsbRD_N_dom"/>
</dbReference>
<keyword evidence="4" id="KW-1185">Reference proteome</keyword>
<feature type="domain" description="RsbT co-antagonist protein RsbRD N-terminal" evidence="2">
    <location>
        <begin position="14"/>
        <end position="136"/>
    </location>
</feature>
<proteinExistence type="predicted"/>
<dbReference type="InterPro" id="IPR025736">
    <property type="entry name" value="PucR_C-HTH_dom"/>
</dbReference>
<dbReference type="PANTHER" id="PTHR33744">
    <property type="entry name" value="CARBOHYDRATE DIACID REGULATOR"/>
    <property type="match status" value="1"/>
</dbReference>
<evidence type="ECO:0000313" key="3">
    <source>
        <dbReference type="EMBL" id="GAA3232070.1"/>
    </source>
</evidence>
<dbReference type="PANTHER" id="PTHR33744:SF15">
    <property type="entry name" value="CARBOHYDRATE DIACID REGULATOR"/>
    <property type="match status" value="1"/>
</dbReference>
<dbReference type="Gene3D" id="1.10.10.2840">
    <property type="entry name" value="PucR C-terminal helix-turn-helix domain"/>
    <property type="match status" value="1"/>
</dbReference>
<accession>A0ABP6QHW5</accession>
<gene>
    <name evidence="3" type="ORF">GCM10010468_63610</name>
</gene>
<evidence type="ECO:0000259" key="1">
    <source>
        <dbReference type="Pfam" id="PF13556"/>
    </source>
</evidence>
<dbReference type="Proteomes" id="UP001501237">
    <property type="component" value="Unassembled WGS sequence"/>
</dbReference>
<dbReference type="InterPro" id="IPR042070">
    <property type="entry name" value="PucR_C-HTH_sf"/>
</dbReference>
<comment type="caution">
    <text evidence="3">The sequence shown here is derived from an EMBL/GenBank/DDBJ whole genome shotgun (WGS) entry which is preliminary data.</text>
</comment>